<accession>A0ABQ0RJ33</accession>
<feature type="transmembrane region" description="Helical" evidence="1">
    <location>
        <begin position="48"/>
        <end position="66"/>
    </location>
</feature>
<proteinExistence type="predicted"/>
<keyword evidence="4" id="KW-1185">Reference proteome</keyword>
<evidence type="ECO:0000313" key="3">
    <source>
        <dbReference type="EMBL" id="GEC11797.1"/>
    </source>
</evidence>
<dbReference type="InterPro" id="IPR036938">
    <property type="entry name" value="PAP2/HPO_sf"/>
</dbReference>
<keyword evidence="1" id="KW-0472">Membrane</keyword>
<feature type="transmembrane region" description="Helical" evidence="1">
    <location>
        <begin position="166"/>
        <end position="184"/>
    </location>
</feature>
<reference evidence="3 4" key="1">
    <citation type="submission" date="2019-06" db="EMBL/GenBank/DDBJ databases">
        <title>Whole genome shotgun sequence of Glutamicibacter nicotianae NBRC 14234.</title>
        <authorList>
            <person name="Hosoyama A."/>
            <person name="Uohara A."/>
            <person name="Ohji S."/>
            <person name="Ichikawa N."/>
        </authorList>
    </citation>
    <scope>NUCLEOTIDE SEQUENCE [LARGE SCALE GENOMIC DNA]</scope>
    <source>
        <strain evidence="3 4">NBRC 14234</strain>
    </source>
</reference>
<dbReference type="EMBL" id="BJNE01000003">
    <property type="protein sequence ID" value="GEC11797.1"/>
    <property type="molecule type" value="Genomic_DNA"/>
</dbReference>
<feature type="transmembrane region" description="Helical" evidence="1">
    <location>
        <begin position="205"/>
        <end position="223"/>
    </location>
</feature>
<protein>
    <recommendedName>
        <fullName evidence="2">Phosphatidic acid phosphatase type 2/haloperoxidase domain-containing protein</fullName>
    </recommendedName>
</protein>
<feature type="transmembrane region" description="Helical" evidence="1">
    <location>
        <begin position="235"/>
        <end position="260"/>
    </location>
</feature>
<organism evidence="3 4">
    <name type="scientific">Glutamicibacter nicotianae</name>
    <name type="common">Arthrobacter nicotianae</name>
    <dbReference type="NCBI Taxonomy" id="37929"/>
    <lineage>
        <taxon>Bacteria</taxon>
        <taxon>Bacillati</taxon>
        <taxon>Actinomycetota</taxon>
        <taxon>Actinomycetes</taxon>
        <taxon>Micrococcales</taxon>
        <taxon>Micrococcaceae</taxon>
        <taxon>Glutamicibacter</taxon>
    </lineage>
</organism>
<feature type="domain" description="Phosphatidic acid phosphatase type 2/haloperoxidase" evidence="2">
    <location>
        <begin position="75"/>
        <end position="181"/>
    </location>
</feature>
<dbReference type="InterPro" id="IPR000326">
    <property type="entry name" value="PAP2/HPO"/>
</dbReference>
<dbReference type="Gene3D" id="1.20.144.10">
    <property type="entry name" value="Phosphatidic acid phosphatase type 2/haloperoxidase"/>
    <property type="match status" value="1"/>
</dbReference>
<keyword evidence="1" id="KW-1133">Transmembrane helix</keyword>
<name>A0ABQ0RJ33_GLUNI</name>
<evidence type="ECO:0000313" key="4">
    <source>
        <dbReference type="Proteomes" id="UP000316242"/>
    </source>
</evidence>
<keyword evidence="1" id="KW-0812">Transmembrane</keyword>
<dbReference type="CDD" id="cd01610">
    <property type="entry name" value="PAP2_like"/>
    <property type="match status" value="1"/>
</dbReference>
<feature type="transmembrane region" description="Helical" evidence="1">
    <location>
        <begin position="114"/>
        <end position="131"/>
    </location>
</feature>
<gene>
    <name evidence="3" type="ORF">ANI01nite_10000</name>
</gene>
<feature type="transmembrane region" description="Helical" evidence="1">
    <location>
        <begin position="73"/>
        <end position="94"/>
    </location>
</feature>
<feature type="transmembrane region" description="Helical" evidence="1">
    <location>
        <begin position="143"/>
        <end position="160"/>
    </location>
</feature>
<dbReference type="Pfam" id="PF01569">
    <property type="entry name" value="PAP2"/>
    <property type="match status" value="1"/>
</dbReference>
<dbReference type="Proteomes" id="UP000316242">
    <property type="component" value="Unassembled WGS sequence"/>
</dbReference>
<dbReference type="SMART" id="SM00014">
    <property type="entry name" value="acidPPc"/>
    <property type="match status" value="1"/>
</dbReference>
<evidence type="ECO:0000256" key="1">
    <source>
        <dbReference type="SAM" id="Phobius"/>
    </source>
</evidence>
<comment type="caution">
    <text evidence="3">The sequence shown here is derived from an EMBL/GenBank/DDBJ whole genome shotgun (WGS) entry which is preliminary data.</text>
</comment>
<sequence>MLLLVALFCLEYIFFVQQRSGQWADQAGFIAWSQWWPRTDLLNPVREFLDLLPAICGAIAAVFLLYRVIRDRHFLRAIVAILAAAAAAGTTQLLKHELLVRPDFNFGTTGNSFPSGHTTAAAAAMGLMYLVSPPKLRPVVQPIAWLFATVTGVATLICGWHRPSDIAAGFVVAGFWLVLASAVLQRIQPLSHEVPKGSWSRNVGAGSLVLWAAVIGLSFVLPHPHIQKIPEFLQFAYAALGIIHVVAASLVSGLVLRSVVIGPMRTLKK</sequence>
<evidence type="ECO:0000259" key="2">
    <source>
        <dbReference type="SMART" id="SM00014"/>
    </source>
</evidence>
<dbReference type="SUPFAM" id="SSF48317">
    <property type="entry name" value="Acid phosphatase/Vanadium-dependent haloperoxidase"/>
    <property type="match status" value="1"/>
</dbReference>